<keyword evidence="8" id="KW-0902">Two-component regulatory system</keyword>
<dbReference type="SUPFAM" id="SSF55874">
    <property type="entry name" value="ATPase domain of HSP90 chaperone/DNA topoisomerase II/histidine kinase"/>
    <property type="match status" value="1"/>
</dbReference>
<dbReference type="InterPro" id="IPR036097">
    <property type="entry name" value="HisK_dim/P_sf"/>
</dbReference>
<dbReference type="InterPro" id="IPR004358">
    <property type="entry name" value="Sig_transdc_His_kin-like_C"/>
</dbReference>
<evidence type="ECO:0000256" key="8">
    <source>
        <dbReference type="ARBA" id="ARBA00023012"/>
    </source>
</evidence>
<evidence type="ECO:0000256" key="7">
    <source>
        <dbReference type="ARBA" id="ARBA00022840"/>
    </source>
</evidence>
<evidence type="ECO:0000259" key="11">
    <source>
        <dbReference type="PROSITE" id="PS50109"/>
    </source>
</evidence>
<dbReference type="eggNOG" id="COG4191">
    <property type="taxonomic scope" value="Bacteria"/>
</dbReference>
<keyword evidence="13" id="KW-1185">Reference proteome</keyword>
<dbReference type="HOGENOM" id="CLU_000445_89_1_6"/>
<dbReference type="EMBL" id="CP002038">
    <property type="protein sequence ID" value="ADM97730.1"/>
    <property type="molecule type" value="Genomic_DNA"/>
</dbReference>
<accession>E0SHG5</accession>
<proteinExistence type="predicted"/>
<keyword evidence="10" id="KW-0812">Transmembrane</keyword>
<dbReference type="SMART" id="SM00387">
    <property type="entry name" value="HATPase_c"/>
    <property type="match status" value="1"/>
</dbReference>
<keyword evidence="5" id="KW-0547">Nucleotide-binding</keyword>
<keyword evidence="7" id="KW-0067">ATP-binding</keyword>
<dbReference type="InterPro" id="IPR003661">
    <property type="entry name" value="HisK_dim/P_dom"/>
</dbReference>
<organism evidence="12 13">
    <name type="scientific">Dickeya dadantii (strain 3937)</name>
    <name type="common">Erwinia chrysanthemi (strain 3937)</name>
    <dbReference type="NCBI Taxonomy" id="198628"/>
    <lineage>
        <taxon>Bacteria</taxon>
        <taxon>Pseudomonadati</taxon>
        <taxon>Pseudomonadota</taxon>
        <taxon>Gammaproteobacteria</taxon>
        <taxon>Enterobacterales</taxon>
        <taxon>Pectobacteriaceae</taxon>
        <taxon>Dickeya</taxon>
    </lineage>
</organism>
<evidence type="ECO:0000256" key="6">
    <source>
        <dbReference type="ARBA" id="ARBA00022777"/>
    </source>
</evidence>
<evidence type="ECO:0000313" key="12">
    <source>
        <dbReference type="EMBL" id="ADM97730.1"/>
    </source>
</evidence>
<dbReference type="CDD" id="cd00082">
    <property type="entry name" value="HisKA"/>
    <property type="match status" value="1"/>
</dbReference>
<dbReference type="SMART" id="SM00388">
    <property type="entry name" value="HisKA"/>
    <property type="match status" value="1"/>
</dbReference>
<dbReference type="Pfam" id="PF02518">
    <property type="entry name" value="HATPase_c"/>
    <property type="match status" value="1"/>
</dbReference>
<dbReference type="GO" id="GO:0005524">
    <property type="term" value="F:ATP binding"/>
    <property type="evidence" value="ECO:0007669"/>
    <property type="project" value="UniProtKB-KW"/>
</dbReference>
<dbReference type="GO" id="GO:0000155">
    <property type="term" value="F:phosphorelay sensor kinase activity"/>
    <property type="evidence" value="ECO:0007669"/>
    <property type="project" value="InterPro"/>
</dbReference>
<evidence type="ECO:0000256" key="4">
    <source>
        <dbReference type="ARBA" id="ARBA00022679"/>
    </source>
</evidence>
<keyword evidence="6" id="KW-0418">Kinase</keyword>
<dbReference type="PANTHER" id="PTHR43065">
    <property type="entry name" value="SENSOR HISTIDINE KINASE"/>
    <property type="match status" value="1"/>
</dbReference>
<comment type="catalytic activity">
    <reaction evidence="1">
        <text>ATP + protein L-histidine = ADP + protein N-phospho-L-histidine.</text>
        <dbReference type="EC" id="2.7.13.3"/>
    </reaction>
</comment>
<dbReference type="PANTHER" id="PTHR43065:SF10">
    <property type="entry name" value="PEROXIDE STRESS-ACTIVATED HISTIDINE KINASE MAK3"/>
    <property type="match status" value="1"/>
</dbReference>
<keyword evidence="10" id="KW-1133">Transmembrane helix</keyword>
<dbReference type="STRING" id="198628.Dda3937_00770"/>
<protein>
    <recommendedName>
        <fullName evidence="2">histidine kinase</fullName>
        <ecNumber evidence="2">2.7.13.3</ecNumber>
    </recommendedName>
</protein>
<dbReference type="PRINTS" id="PR00344">
    <property type="entry name" value="BCTRLSENSOR"/>
</dbReference>
<dbReference type="InterPro" id="IPR003594">
    <property type="entry name" value="HATPase_dom"/>
</dbReference>
<evidence type="ECO:0000256" key="10">
    <source>
        <dbReference type="SAM" id="Phobius"/>
    </source>
</evidence>
<evidence type="ECO:0000256" key="9">
    <source>
        <dbReference type="SAM" id="MobiDB-lite"/>
    </source>
</evidence>
<evidence type="ECO:0000313" key="13">
    <source>
        <dbReference type="Proteomes" id="UP000006859"/>
    </source>
</evidence>
<name>E0SHG5_DICD3</name>
<keyword evidence="10" id="KW-0472">Membrane</keyword>
<dbReference type="Gene3D" id="3.30.565.10">
    <property type="entry name" value="Histidine kinase-like ATPase, C-terminal domain"/>
    <property type="match status" value="1"/>
</dbReference>
<dbReference type="Gene3D" id="1.10.287.130">
    <property type="match status" value="1"/>
</dbReference>
<dbReference type="KEGG" id="ddd:Dda3937_00770"/>
<keyword evidence="3" id="KW-0597">Phosphoprotein</keyword>
<reference evidence="12 13" key="1">
    <citation type="journal article" date="2011" name="J. Bacteriol.">
        <title>Genome sequence of the plant-pathogenic bacterium Dickeya dadantii 3937.</title>
        <authorList>
            <person name="Glasner J.D."/>
            <person name="Yang C.H."/>
            <person name="Reverchon S."/>
            <person name="Hugouvieux-Cotte-Pattat N."/>
            <person name="Condemine G."/>
            <person name="Bohin J.P."/>
            <person name="Van Gijsegem F."/>
            <person name="Yang S."/>
            <person name="Franza T."/>
            <person name="Expert D."/>
            <person name="Plunkett G. III"/>
            <person name="San Francisco M.J."/>
            <person name="Charkowski A.O."/>
            <person name="Py B."/>
            <person name="Bell K."/>
            <person name="Rauscher L."/>
            <person name="Rodriguez-Palenzuela P."/>
            <person name="Toussaint A."/>
            <person name="Holeva M.C."/>
            <person name="He S.Y."/>
            <person name="Douet V."/>
            <person name="Boccara M."/>
            <person name="Blanco C."/>
            <person name="Toth I."/>
            <person name="Anderson B.D."/>
            <person name="Biehl B.S."/>
            <person name="Mau B."/>
            <person name="Flynn S.M."/>
            <person name="Barras F."/>
            <person name="Lindeberg M."/>
            <person name="Birch P.R."/>
            <person name="Tsuyumu S."/>
            <person name="Shi X."/>
            <person name="Hibbing M."/>
            <person name="Yap M.N."/>
            <person name="Carpentier M."/>
            <person name="Dassa E."/>
            <person name="Umehara M."/>
            <person name="Kim J.F."/>
            <person name="Rusch M."/>
            <person name="Soni P."/>
            <person name="Mayhew G.F."/>
            <person name="Fouts D.E."/>
            <person name="Gill S.R."/>
            <person name="Blattner F.R."/>
            <person name="Keen N.T."/>
            <person name="Perna N.T."/>
        </authorList>
    </citation>
    <scope>NUCLEOTIDE SEQUENCE [LARGE SCALE GENOMIC DNA]</scope>
    <source>
        <strain evidence="12 13">3937</strain>
    </source>
</reference>
<dbReference type="Pfam" id="PF00512">
    <property type="entry name" value="HisKA"/>
    <property type="match status" value="1"/>
</dbReference>
<evidence type="ECO:0000256" key="1">
    <source>
        <dbReference type="ARBA" id="ARBA00000085"/>
    </source>
</evidence>
<sequence>MGALRGTVRLRRNPRPVQPGKPVVTTRRRQRDRHRKGSLTMSEKTRVGHAAATLRVIPLVLMAVGIAVVDTLTDLEIAVGVFQIAVVLLAVRFLTPRGVSAIAALCIVLTLLSYKLSKPDGSESSLINCGISLLAITLSTYLALKMSAAINAFHEARAQLAQISRVNLMGELTASIAHEVNQPLASIVTSGNACLRWLNATPANQARAELAVQRIISDANRASEIIARIRGFASRTPPHKAWLNITDTIDEMLLLIRTELMQQRILFSFSVTEGLPPILADKIQIQQVLMNLILNAVDAIDAAKTEQRALSVTVDRDKNGDIRFAVCDQGVGFKPEESERLFDTFFTTKSTGMGMGLTISRSIIETHGGRIWASANTDGGATFYFTLPGMEKKHHERHPSE</sequence>
<keyword evidence="4 12" id="KW-0808">Transferase</keyword>
<evidence type="ECO:0000256" key="5">
    <source>
        <dbReference type="ARBA" id="ARBA00022741"/>
    </source>
</evidence>
<dbReference type="PROSITE" id="PS50109">
    <property type="entry name" value="HIS_KIN"/>
    <property type="match status" value="1"/>
</dbReference>
<dbReference type="EC" id="2.7.13.3" evidence="2"/>
<evidence type="ECO:0000256" key="3">
    <source>
        <dbReference type="ARBA" id="ARBA00022553"/>
    </source>
</evidence>
<feature type="transmembrane region" description="Helical" evidence="10">
    <location>
        <begin position="126"/>
        <end position="144"/>
    </location>
</feature>
<feature type="region of interest" description="Disordered" evidence="9">
    <location>
        <begin position="1"/>
        <end position="42"/>
    </location>
</feature>
<feature type="compositionally biased region" description="Basic residues" evidence="9">
    <location>
        <begin position="26"/>
        <end position="37"/>
    </location>
</feature>
<dbReference type="InterPro" id="IPR005467">
    <property type="entry name" value="His_kinase_dom"/>
</dbReference>
<dbReference type="Proteomes" id="UP000006859">
    <property type="component" value="Chromosome"/>
</dbReference>
<feature type="transmembrane region" description="Helical" evidence="10">
    <location>
        <begin position="98"/>
        <end position="114"/>
    </location>
</feature>
<feature type="domain" description="Histidine kinase" evidence="11">
    <location>
        <begin position="175"/>
        <end position="391"/>
    </location>
</feature>
<dbReference type="AlphaFoldDB" id="E0SHG5"/>
<dbReference type="InterPro" id="IPR036890">
    <property type="entry name" value="HATPase_C_sf"/>
</dbReference>
<evidence type="ECO:0000256" key="2">
    <source>
        <dbReference type="ARBA" id="ARBA00012438"/>
    </source>
</evidence>
<feature type="transmembrane region" description="Helical" evidence="10">
    <location>
        <begin position="47"/>
        <end position="69"/>
    </location>
</feature>
<dbReference type="SUPFAM" id="SSF47384">
    <property type="entry name" value="Homodimeric domain of signal transducing histidine kinase"/>
    <property type="match status" value="1"/>
</dbReference>
<gene>
    <name evidence="12" type="ordered locus">Dda3937_00770</name>
</gene>